<evidence type="ECO:0000256" key="2">
    <source>
        <dbReference type="SAM" id="MobiDB-lite"/>
    </source>
</evidence>
<dbReference type="RefSeq" id="XP_028485711.1">
    <property type="nucleotide sequence ID" value="XM_028626395.1"/>
</dbReference>
<feature type="compositionally biased region" description="Polar residues" evidence="2">
    <location>
        <begin position="483"/>
        <end position="505"/>
    </location>
</feature>
<dbReference type="STRING" id="264951.A0A443HW60"/>
<feature type="region of interest" description="Disordered" evidence="2">
    <location>
        <begin position="925"/>
        <end position="1169"/>
    </location>
</feature>
<dbReference type="PANTHER" id="PTHR21563">
    <property type="entry name" value="ZINC FINGER C3H1 DOMAIN-CONTAINING PROTEIN"/>
    <property type="match status" value="1"/>
</dbReference>
<feature type="compositionally biased region" description="Polar residues" evidence="2">
    <location>
        <begin position="210"/>
        <end position="230"/>
    </location>
</feature>
<dbReference type="EMBL" id="RCNU01000004">
    <property type="protein sequence ID" value="RWQ96066.1"/>
    <property type="molecule type" value="Genomic_DNA"/>
</dbReference>
<protein>
    <recommendedName>
        <fullName evidence="3">Putative zinc-finger domain-containing protein</fullName>
    </recommendedName>
</protein>
<dbReference type="VEuPathDB" id="FungiDB:C8Q69DRAFT_230292"/>
<feature type="compositionally biased region" description="Polar residues" evidence="2">
    <location>
        <begin position="543"/>
        <end position="568"/>
    </location>
</feature>
<dbReference type="PANTHER" id="PTHR21563:SF3">
    <property type="entry name" value="ZINC FINGER C3H1 DOMAIN-CONTAINING PROTEIN"/>
    <property type="match status" value="1"/>
</dbReference>
<feature type="coiled-coil region" evidence="1">
    <location>
        <begin position="853"/>
        <end position="880"/>
    </location>
</feature>
<feature type="compositionally biased region" description="Acidic residues" evidence="2">
    <location>
        <begin position="660"/>
        <end position="672"/>
    </location>
</feature>
<feature type="region of interest" description="Disordered" evidence="2">
    <location>
        <begin position="465"/>
        <end position="736"/>
    </location>
</feature>
<dbReference type="GO" id="GO:0005634">
    <property type="term" value="C:nucleus"/>
    <property type="evidence" value="ECO:0007669"/>
    <property type="project" value="TreeGrafter"/>
</dbReference>
<feature type="region of interest" description="Disordered" evidence="2">
    <location>
        <begin position="360"/>
        <end position="453"/>
    </location>
</feature>
<evidence type="ECO:0000259" key="3">
    <source>
        <dbReference type="Pfam" id="PF10650"/>
    </source>
</evidence>
<sequence>MSNYPPTPSFGGAFSYTQQWPPPQFSTPPLSALPSYPFSGSTDIPGQPPVQTGPVVGNPSDLQNMTNLDGNTRIPGLGAHGSLPPPPPSFPYMNQFQSPHIPPPTFHTLPVPPMGLPSLPRTAAHINPLPSASQAPALSRANPAVDARENAGRVTPNGLDTIDREEGELSDGDGRVSSQSQRSVAQPFSGSSQGFLGAREQIPDGRMTKSVPSSSFATSRDSRQQNPSNDSSERMDYEPTNVPSPTDRSPRREESGSPYHPPVSISLDPTAQEFMPITTITQTTASSDEASNKLSPTKDVNGQSLHSSKSPAQLRVLAQGALLSLAPHNIRYNELVSEGIDSTVLKRLYEEVGIKVPTVSGEQKPVKDTSKPSTPDVVPVQPGARSDSTRAEVVLSDAQNPTKLPEKKPVEKLPSSGPVGVSAEGQTITAKDTNVPPSGIIASQTESKPLERKEVIARMLAAKAGKLTTLAGTPKPPSEKDTSVSSAAVSKPLETTVQTAPPSETQVKEKNKAQTELARQRMEQLKKQGILRSQRSHVDGESSIITQQHHGAVGAQSQPSQDASTVSKIQHPLPNRPPEPETSVPARIPGLFMTSSEQSAPGELSSTPKTNVGATMPQVGNSQRKRPRASDFDGLGTPPKKVLTTESVMACPEDRLVIDISDDEDLYGENDENGATATNRSQHRTVSEAPAGLPSSTEYPLKKPGAQPHQRAAASSTPQTPLKIGDQEELRLRDQQIQEMRKKIAALEERKRAKLAASRVQSPPDSNRAASASLDTPLVSKPSMHASTSSAVKEHHDQPTVQANFISSVGSQGSGSPALIRSPSVQSLTSVDPAHLERMRAKFMRKKEIESGLPALDAELSKSEAKLAEFKREEERLRAEIAKGREGKRQLMEELESLGVETQGLSMDELQAAKAAFERPVCSTASIENTPSADTSNVQNVDETAPKDASPDHEPSLRTDVASRTDIAHAPVSVPQTSQEAIELTMSATVEDSPKDADGESEELSDGASSSSGSAMDESVDSPRPMSIGQSEPDEDPSNPHIMPPDLPETPRGLEPVEAETDAQPCPRVSPQRPPTPQEHENLNEVDQEKTASNIEEVHTSREPSVMSDDVYEPPEPEPEPNPDIANTVYTPPFSPPPPGSIEPEDTVAAPSPHPQPEAGEELMQDVQKPKPLDESHIETLQGDRGSQELEHHFVPYISPLRYFTAYRYHPNFTADVSDGFRSLTYSHNIDPTKIFCPYETAGGVCNDHSCEYQHFRDISLSDDKILVQMGSQREGRTPEEKDNYIAGLKQIINDMRRDKVKDFNTVAAEIAAYRRRFLQDPSRILPL</sequence>
<dbReference type="Pfam" id="PF10650">
    <property type="entry name" value="zf-C3H1"/>
    <property type="match status" value="1"/>
</dbReference>
<dbReference type="Proteomes" id="UP000283841">
    <property type="component" value="Unassembled WGS sequence"/>
</dbReference>
<keyword evidence="1" id="KW-0175">Coiled coil</keyword>
<feature type="compositionally biased region" description="Basic and acidic residues" evidence="2">
    <location>
        <begin position="944"/>
        <end position="967"/>
    </location>
</feature>
<accession>A0A443HW60</accession>
<feature type="compositionally biased region" description="Low complexity" evidence="2">
    <location>
        <begin position="175"/>
        <end position="184"/>
    </location>
</feature>
<feature type="compositionally biased region" description="Polar residues" evidence="2">
    <location>
        <begin position="799"/>
        <end position="815"/>
    </location>
</feature>
<feature type="compositionally biased region" description="Low complexity" evidence="2">
    <location>
        <begin position="1006"/>
        <end position="1017"/>
    </location>
</feature>
<keyword evidence="5" id="KW-1185">Reference proteome</keyword>
<feature type="compositionally biased region" description="Polar residues" evidence="2">
    <location>
        <begin position="424"/>
        <end position="447"/>
    </location>
</feature>
<feature type="domain" description="Putative zinc-finger" evidence="3">
    <location>
        <begin position="1236"/>
        <end position="1257"/>
    </location>
</feature>
<feature type="compositionally biased region" description="Basic and acidic residues" evidence="2">
    <location>
        <begin position="725"/>
        <end position="736"/>
    </location>
</feature>
<feature type="compositionally biased region" description="Polar residues" evidence="2">
    <location>
        <begin position="278"/>
        <end position="311"/>
    </location>
</feature>
<dbReference type="InterPro" id="IPR019607">
    <property type="entry name" value="Putative_zinc-finger_domain"/>
</dbReference>
<dbReference type="GeneID" id="39595672"/>
<feature type="compositionally biased region" description="Pro residues" evidence="2">
    <location>
        <begin position="100"/>
        <end position="115"/>
    </location>
</feature>
<comment type="caution">
    <text evidence="4">The sequence shown here is derived from an EMBL/GenBank/DDBJ whole genome shotgun (WGS) entry which is preliminary data.</text>
</comment>
<feature type="compositionally biased region" description="Polar residues" evidence="2">
    <location>
        <begin position="759"/>
        <end position="774"/>
    </location>
</feature>
<feature type="region of interest" description="Disordered" evidence="2">
    <location>
        <begin position="1"/>
        <end position="311"/>
    </location>
</feature>
<feature type="compositionally biased region" description="Polar residues" evidence="2">
    <location>
        <begin position="593"/>
        <end position="622"/>
    </location>
</feature>
<evidence type="ECO:0000313" key="4">
    <source>
        <dbReference type="EMBL" id="RWQ96066.1"/>
    </source>
</evidence>
<reference evidence="4 5" key="1">
    <citation type="journal article" date="2018" name="Front. Microbiol.">
        <title>Genomic and genetic insights into a cosmopolitan fungus, Paecilomyces variotii (Eurotiales).</title>
        <authorList>
            <person name="Urquhart A.S."/>
            <person name="Mondo S.J."/>
            <person name="Makela M.R."/>
            <person name="Hane J.K."/>
            <person name="Wiebenga A."/>
            <person name="He G."/>
            <person name="Mihaltcheva S."/>
            <person name="Pangilinan J."/>
            <person name="Lipzen A."/>
            <person name="Barry K."/>
            <person name="de Vries R.P."/>
            <person name="Grigoriev I.V."/>
            <person name="Idnurm A."/>
        </authorList>
    </citation>
    <scope>NUCLEOTIDE SEQUENCE [LARGE SCALE GENOMIC DNA]</scope>
    <source>
        <strain evidence="4 5">CBS 101075</strain>
    </source>
</reference>
<feature type="compositionally biased region" description="Low complexity" evidence="2">
    <location>
        <begin position="49"/>
        <end position="59"/>
    </location>
</feature>
<dbReference type="InterPro" id="IPR039278">
    <property type="entry name" value="Red1"/>
</dbReference>
<evidence type="ECO:0000256" key="1">
    <source>
        <dbReference type="SAM" id="Coils"/>
    </source>
</evidence>
<organism evidence="4 5">
    <name type="scientific">Byssochlamys spectabilis</name>
    <name type="common">Paecilomyces variotii</name>
    <dbReference type="NCBI Taxonomy" id="264951"/>
    <lineage>
        <taxon>Eukaryota</taxon>
        <taxon>Fungi</taxon>
        <taxon>Dikarya</taxon>
        <taxon>Ascomycota</taxon>
        <taxon>Pezizomycotina</taxon>
        <taxon>Eurotiomycetes</taxon>
        <taxon>Eurotiomycetidae</taxon>
        <taxon>Eurotiales</taxon>
        <taxon>Thermoascaceae</taxon>
        <taxon>Paecilomyces</taxon>
    </lineage>
</organism>
<name>A0A443HW60_BYSSP</name>
<dbReference type="GO" id="GO:0000178">
    <property type="term" value="C:exosome (RNase complex)"/>
    <property type="evidence" value="ECO:0007669"/>
    <property type="project" value="TreeGrafter"/>
</dbReference>
<feature type="compositionally biased region" description="Basic and acidic residues" evidence="2">
    <location>
        <begin position="1078"/>
        <end position="1102"/>
    </location>
</feature>
<feature type="compositionally biased region" description="Polar residues" evidence="2">
    <location>
        <begin position="974"/>
        <end position="990"/>
    </location>
</feature>
<gene>
    <name evidence="4" type="ORF">C8Q69DRAFT_230292</name>
</gene>
<evidence type="ECO:0000313" key="5">
    <source>
        <dbReference type="Proteomes" id="UP000283841"/>
    </source>
</evidence>
<feature type="region of interest" description="Disordered" evidence="2">
    <location>
        <begin position="751"/>
        <end position="831"/>
    </location>
</feature>
<feature type="compositionally biased region" description="Basic and acidic residues" evidence="2">
    <location>
        <begin position="506"/>
        <end position="526"/>
    </location>
</feature>
<feature type="compositionally biased region" description="Acidic residues" evidence="2">
    <location>
        <begin position="1110"/>
        <end position="1121"/>
    </location>
</feature>
<proteinExistence type="predicted"/>
<feature type="compositionally biased region" description="Polar residues" evidence="2">
    <location>
        <begin position="925"/>
        <end position="942"/>
    </location>
</feature>
<feature type="compositionally biased region" description="Polar residues" evidence="2">
    <location>
        <begin position="60"/>
        <end position="70"/>
    </location>
</feature>